<evidence type="ECO:0008006" key="4">
    <source>
        <dbReference type="Google" id="ProtNLM"/>
    </source>
</evidence>
<dbReference type="Proteomes" id="UP000475249">
    <property type="component" value="Unassembled WGS sequence"/>
</dbReference>
<dbReference type="PANTHER" id="PTHR32305">
    <property type="match status" value="1"/>
</dbReference>
<reference evidence="2 3" key="1">
    <citation type="submission" date="2020-01" db="EMBL/GenBank/DDBJ databases">
        <title>Bacteria diversity of Porities sp.</title>
        <authorList>
            <person name="Wang G."/>
        </authorList>
    </citation>
    <scope>NUCLEOTIDE SEQUENCE [LARGE SCALE GENOMIC DNA]</scope>
    <source>
        <strain evidence="2 3">R33</strain>
    </source>
</reference>
<dbReference type="NCBIfam" id="TIGR03696">
    <property type="entry name" value="Rhs_assc_core"/>
    <property type="match status" value="1"/>
</dbReference>
<dbReference type="Gene3D" id="2.180.10.10">
    <property type="entry name" value="RHS repeat-associated core"/>
    <property type="match status" value="1"/>
</dbReference>
<keyword evidence="3" id="KW-1185">Reference proteome</keyword>
<name>A0A6L9EDQ4_9FLAO</name>
<evidence type="ECO:0000256" key="1">
    <source>
        <dbReference type="SAM" id="MobiDB-lite"/>
    </source>
</evidence>
<feature type="region of interest" description="Disordered" evidence="1">
    <location>
        <begin position="368"/>
        <end position="402"/>
    </location>
</feature>
<feature type="compositionally biased region" description="Basic and acidic residues" evidence="1">
    <location>
        <begin position="376"/>
        <end position="387"/>
    </location>
</feature>
<dbReference type="RefSeq" id="WP_161435955.1">
    <property type="nucleotide sequence ID" value="NZ_WXYO01000006.1"/>
</dbReference>
<feature type="compositionally biased region" description="Acidic residues" evidence="1">
    <location>
        <begin position="388"/>
        <end position="398"/>
    </location>
</feature>
<evidence type="ECO:0000313" key="2">
    <source>
        <dbReference type="EMBL" id="NAS12904.1"/>
    </source>
</evidence>
<sequence>MRTPDSADLQSAQTLNRLELAAFNLGDNSQPHRYSTSNITYDKNGNILSLTRKGHTNAGATVLSHMDKLEYYYDSGNKLTRVKDSGHAVYGFKDSTADNQDYWYDDNGNMVRDLNKGIGTSSADGISYNHLNLPIQIKFDNSDQKKITYIYDAAGVKLRKVVEQPSVSSVTTDYAGNYIYENSTLQFFNHAEGYVEPGGSGGYDYIYHYKDHLGNIRLSYSDVDADGAIDVEGVGQDLDGDGTSQENEIVEENNYYPFGLQHKGYNNVVNGTRHQYMHAGKELQEELGANFYDFETRGYDPALGRFMQIDELSIVQTSWTPYHYNANNPIRFTDPTGLLPTYDWATNTYRDDNGIEISWQEALAAYGIDTGGGSGENDKKKDDKKDDNEEETEEETEQWDNTAITSALATSGVLLADDATGIGVVDDVAIPFVLVGGVTVYLYDNKELIAKQLDEIERILEKKLGPSSGFLYELRATTDGYYPIMTSGSKLPTGQVFLKAGEVWKYGETTKGFGRYSGEFLKSGRLSMIPIFFGNAVEIKVQEKIMIYGYALMKGKLPPGNKIFR</sequence>
<dbReference type="EMBL" id="WXYO01000006">
    <property type="protein sequence ID" value="NAS12904.1"/>
    <property type="molecule type" value="Genomic_DNA"/>
</dbReference>
<accession>A0A6L9EDQ4</accession>
<evidence type="ECO:0000313" key="3">
    <source>
        <dbReference type="Proteomes" id="UP000475249"/>
    </source>
</evidence>
<organism evidence="2 3">
    <name type="scientific">Poritiphilus flavus</name>
    <dbReference type="NCBI Taxonomy" id="2697053"/>
    <lineage>
        <taxon>Bacteria</taxon>
        <taxon>Pseudomonadati</taxon>
        <taxon>Bacteroidota</taxon>
        <taxon>Flavobacteriia</taxon>
        <taxon>Flavobacteriales</taxon>
        <taxon>Flavobacteriaceae</taxon>
        <taxon>Poritiphilus</taxon>
    </lineage>
</organism>
<dbReference type="InterPro" id="IPR050708">
    <property type="entry name" value="T6SS_VgrG/RHS"/>
</dbReference>
<dbReference type="PANTHER" id="PTHR32305:SF15">
    <property type="entry name" value="PROTEIN RHSA-RELATED"/>
    <property type="match status" value="1"/>
</dbReference>
<proteinExistence type="predicted"/>
<protein>
    <recommendedName>
        <fullName evidence="4">RHS repeat-associated core domain-containing protein</fullName>
    </recommendedName>
</protein>
<comment type="caution">
    <text evidence="2">The sequence shown here is derived from an EMBL/GenBank/DDBJ whole genome shotgun (WGS) entry which is preliminary data.</text>
</comment>
<dbReference type="AlphaFoldDB" id="A0A6L9EDQ4"/>
<gene>
    <name evidence="2" type="ORF">GTQ38_12875</name>
</gene>
<dbReference type="InterPro" id="IPR022385">
    <property type="entry name" value="Rhs_assc_core"/>
</dbReference>